<dbReference type="Proteomes" id="UP000044071">
    <property type="component" value="Unassembled WGS sequence"/>
</dbReference>
<dbReference type="eggNOG" id="COG2067">
    <property type="taxonomic scope" value="Bacteria"/>
</dbReference>
<evidence type="ECO:0000256" key="6">
    <source>
        <dbReference type="ARBA" id="ARBA00023136"/>
    </source>
</evidence>
<dbReference type="PANTHER" id="PTHR35093">
    <property type="entry name" value="OUTER MEMBRANE PROTEIN NMB0088-RELATED"/>
    <property type="match status" value="1"/>
</dbReference>
<dbReference type="InterPro" id="IPR005017">
    <property type="entry name" value="OMPP1/FadL/TodX"/>
</dbReference>
<keyword evidence="3" id="KW-1134">Transmembrane beta strand</keyword>
<keyword evidence="6" id="KW-0472">Membrane</keyword>
<evidence type="ECO:0000256" key="3">
    <source>
        <dbReference type="ARBA" id="ARBA00022452"/>
    </source>
</evidence>
<dbReference type="RefSeq" id="WP_043874110.1">
    <property type="nucleotide sequence ID" value="NZ_CCVW01000002.1"/>
</dbReference>
<comment type="subcellular location">
    <subcellularLocation>
        <location evidence="1">Cell outer membrane</location>
        <topology evidence="1">Multi-pass membrane protein</topology>
    </subcellularLocation>
</comment>
<dbReference type="GO" id="GO:0009279">
    <property type="term" value="C:cell outer membrane"/>
    <property type="evidence" value="ECO:0007669"/>
    <property type="project" value="UniProtKB-SubCell"/>
</dbReference>
<keyword evidence="4" id="KW-0812">Transmembrane</keyword>
<feature type="signal peptide" evidence="8">
    <location>
        <begin position="1"/>
        <end position="28"/>
    </location>
</feature>
<accession>A0A078L0M7</accession>
<dbReference type="SUPFAM" id="SSF56935">
    <property type="entry name" value="Porins"/>
    <property type="match status" value="1"/>
</dbReference>
<organism evidence="9 10">
    <name type="scientific">Legionella massiliensis</name>
    <dbReference type="NCBI Taxonomy" id="1034943"/>
    <lineage>
        <taxon>Bacteria</taxon>
        <taxon>Pseudomonadati</taxon>
        <taxon>Pseudomonadota</taxon>
        <taxon>Gammaproteobacteria</taxon>
        <taxon>Legionellales</taxon>
        <taxon>Legionellaceae</taxon>
        <taxon>Legionella</taxon>
    </lineage>
</organism>
<proteinExistence type="inferred from homology"/>
<evidence type="ECO:0000313" key="9">
    <source>
        <dbReference type="EMBL" id="CDZ77604.1"/>
    </source>
</evidence>
<evidence type="ECO:0000256" key="4">
    <source>
        <dbReference type="ARBA" id="ARBA00022692"/>
    </source>
</evidence>
<evidence type="ECO:0000313" key="10">
    <source>
        <dbReference type="Proteomes" id="UP000044071"/>
    </source>
</evidence>
<sequence>MAGSYLLRKKSTAVFVICQSFAATALFAAGFQPDLTSPSLQGSAMAGAAAASNDVSALFNNPATLATLKQNQAYLGASEFLPQLKMSGASAVHIFNVPGDYMPSNLSAPVLGLTSQNKINQSAFLPSAYLGERISERFTFGLGINEPYYWSSNFSPNSVLRFSNIKTKIKSLNANPALSYKINDSWAVAAGFQAQYLQASFSNFYGPYTGERDIDDLLAASIPSFVKGNGWGYGYTLGALYQPSQSTRLGIGYRSKISTRLHGTGRQYTTGGAIVSAPSQDFIFNTFTRMSSKIKTPAVLTLGAAQDLNNQWTVKATAQVNFWDTFKTLAIATPEAYVVNNAMKMKWRNAWFASLGADYRATSTLTVRAGLAYDQTPATKAHRNTLIPDSNQFSANLGLTYALTNYLSVDGAYSHVFQNSRSVHQTESGIINPLITSPIEINQVQARFKGSANIVALGIRYSC</sequence>
<evidence type="ECO:0000256" key="5">
    <source>
        <dbReference type="ARBA" id="ARBA00022729"/>
    </source>
</evidence>
<evidence type="ECO:0000256" key="7">
    <source>
        <dbReference type="ARBA" id="ARBA00023237"/>
    </source>
</evidence>
<protein>
    <submittedName>
        <fullName evidence="9">Putative outer membrane protein</fullName>
    </submittedName>
</protein>
<feature type="chain" id="PRO_5009744149" evidence="8">
    <location>
        <begin position="29"/>
        <end position="463"/>
    </location>
</feature>
<evidence type="ECO:0000256" key="2">
    <source>
        <dbReference type="ARBA" id="ARBA00008163"/>
    </source>
</evidence>
<gene>
    <name evidence="9" type="ORF">BN59_01888</name>
</gene>
<dbReference type="PANTHER" id="PTHR35093:SF8">
    <property type="entry name" value="OUTER MEMBRANE PROTEIN NMB0088-RELATED"/>
    <property type="match status" value="1"/>
</dbReference>
<dbReference type="STRING" id="1034943.BN59_01888"/>
<keyword evidence="10" id="KW-1185">Reference proteome</keyword>
<dbReference type="Pfam" id="PF03349">
    <property type="entry name" value="Toluene_X"/>
    <property type="match status" value="1"/>
</dbReference>
<comment type="similarity">
    <text evidence="2">Belongs to the OmpP1/FadL family.</text>
</comment>
<evidence type="ECO:0000256" key="1">
    <source>
        <dbReference type="ARBA" id="ARBA00004571"/>
    </source>
</evidence>
<dbReference type="GO" id="GO:0015483">
    <property type="term" value="F:long-chain fatty acid transporting porin activity"/>
    <property type="evidence" value="ECO:0007669"/>
    <property type="project" value="TreeGrafter"/>
</dbReference>
<evidence type="ECO:0000256" key="8">
    <source>
        <dbReference type="SAM" id="SignalP"/>
    </source>
</evidence>
<dbReference type="EMBL" id="CCSB01000002">
    <property type="protein sequence ID" value="CDZ77604.1"/>
    <property type="molecule type" value="Genomic_DNA"/>
</dbReference>
<name>A0A078L0M7_9GAMM</name>
<keyword evidence="5 8" id="KW-0732">Signal</keyword>
<dbReference type="OrthoDB" id="19849at2"/>
<dbReference type="Gene3D" id="2.40.160.60">
    <property type="entry name" value="Outer membrane protein transport protein (OMPP1/FadL/TodX)"/>
    <property type="match status" value="1"/>
</dbReference>
<reference evidence="9 10" key="1">
    <citation type="submission" date="2014-06" db="EMBL/GenBank/DDBJ databases">
        <authorList>
            <person name="Urmite Genomes Urmite Genomes"/>
        </authorList>
    </citation>
    <scope>NUCLEOTIDE SEQUENCE [LARGE SCALE GENOMIC DNA]</scope>
</reference>
<dbReference type="AlphaFoldDB" id="A0A078L0M7"/>
<keyword evidence="7" id="KW-0998">Cell outer membrane</keyword>